<dbReference type="Proteomes" id="UP000649826">
    <property type="component" value="Unassembled WGS sequence"/>
</dbReference>
<keyword evidence="2" id="KW-0812">Transmembrane</keyword>
<evidence type="ECO:0000313" key="4">
    <source>
        <dbReference type="Proteomes" id="UP000649826"/>
    </source>
</evidence>
<sequence length="332" mass="37503">MKSSNIGGQAVMEGIMMRHKDKYSIAVRRPDKEIELKVEDYKCIFGNAKFLKYPLIRGVVSFVDSLVIGTKCLMYSAEIAGDEEDEEEAEKNASLTEEELAAKKKKEDRQFKWLLYITVAISIVVSIAAFMLLPYALASLCRKVGASEFVVTIVEAFVKLALFMGYMLLISRMKDIQRTFMYHGAEHKCINCVEHGLPLTVENVLASSRQHKRCGTSFLFLVMIVSIFLHFIFVLVPGYWVRLFGRLLMVPIVAGISFEIIQWAGRSDSKIADFFSKPGLAMQKLTTKEPTADMAEVAIKAVEAVFDWRAYLKEEFELDIPYPSDEKTAAAK</sequence>
<evidence type="ECO:0000256" key="1">
    <source>
        <dbReference type="SAM" id="Coils"/>
    </source>
</evidence>
<gene>
    <name evidence="3" type="ORF">H8Z82_09665</name>
</gene>
<keyword evidence="1" id="KW-0175">Coiled coil</keyword>
<dbReference type="EMBL" id="JACOQG010000013">
    <property type="protein sequence ID" value="MBC5779927.1"/>
    <property type="molecule type" value="Genomic_DNA"/>
</dbReference>
<name>A0ABR7IIR9_9FIRM</name>
<dbReference type="PANTHER" id="PTHR42867:SF1">
    <property type="entry name" value="MEMBRANE PROTEIN-RELATED"/>
    <property type="match status" value="1"/>
</dbReference>
<keyword evidence="4" id="KW-1185">Reference proteome</keyword>
<feature type="transmembrane region" description="Helical" evidence="2">
    <location>
        <begin position="218"/>
        <end position="241"/>
    </location>
</feature>
<dbReference type="PANTHER" id="PTHR42867">
    <property type="entry name" value="MEMBRANE PROTEIN-RELATED"/>
    <property type="match status" value="1"/>
</dbReference>
<dbReference type="Pfam" id="PF07136">
    <property type="entry name" value="DUF1385"/>
    <property type="match status" value="1"/>
</dbReference>
<keyword evidence="2" id="KW-0472">Membrane</keyword>
<feature type="transmembrane region" description="Helical" evidence="2">
    <location>
        <begin position="149"/>
        <end position="169"/>
    </location>
</feature>
<dbReference type="RefSeq" id="WP_186994995.1">
    <property type="nucleotide sequence ID" value="NZ_JACOQG010000013.1"/>
</dbReference>
<evidence type="ECO:0000256" key="2">
    <source>
        <dbReference type="SAM" id="Phobius"/>
    </source>
</evidence>
<reference evidence="3 4" key="1">
    <citation type="submission" date="2020-08" db="EMBL/GenBank/DDBJ databases">
        <title>Genome public.</title>
        <authorList>
            <person name="Liu C."/>
            <person name="Sun Q."/>
        </authorList>
    </citation>
    <scope>NUCLEOTIDE SEQUENCE [LARGE SCALE GENOMIC DNA]</scope>
    <source>
        <strain evidence="3 4">M29</strain>
    </source>
</reference>
<accession>A0ABR7IIR9</accession>
<dbReference type="InterPro" id="IPR010787">
    <property type="entry name" value="DUF1385"/>
</dbReference>
<protein>
    <submittedName>
        <fullName evidence="3">DUF1385 domain-containing protein</fullName>
    </submittedName>
</protein>
<evidence type="ECO:0000313" key="3">
    <source>
        <dbReference type="EMBL" id="MBC5779927.1"/>
    </source>
</evidence>
<comment type="caution">
    <text evidence="3">The sequence shown here is derived from an EMBL/GenBank/DDBJ whole genome shotgun (WGS) entry which is preliminary data.</text>
</comment>
<organism evidence="3 4">
    <name type="scientific">Blautia difficilis</name>
    <dbReference type="NCBI Taxonomy" id="2763027"/>
    <lineage>
        <taxon>Bacteria</taxon>
        <taxon>Bacillati</taxon>
        <taxon>Bacillota</taxon>
        <taxon>Clostridia</taxon>
        <taxon>Lachnospirales</taxon>
        <taxon>Lachnospiraceae</taxon>
        <taxon>Blautia</taxon>
    </lineage>
</organism>
<proteinExistence type="predicted"/>
<feature type="coiled-coil region" evidence="1">
    <location>
        <begin position="79"/>
        <end position="106"/>
    </location>
</feature>
<keyword evidence="2" id="KW-1133">Transmembrane helix</keyword>
<feature type="transmembrane region" description="Helical" evidence="2">
    <location>
        <begin position="113"/>
        <end position="137"/>
    </location>
</feature>